<keyword evidence="5" id="KW-0539">Nucleus</keyword>
<gene>
    <name evidence="9" type="primary">Taf7</name>
    <name evidence="9" type="ORF">EVAR_13573_1</name>
</gene>
<dbReference type="OrthoDB" id="153872at2759"/>
<dbReference type="InterPro" id="IPR037817">
    <property type="entry name" value="TAF7"/>
</dbReference>
<accession>A0A4C1U8T9</accession>
<dbReference type="Pfam" id="PF04658">
    <property type="entry name" value="TAFII55_N"/>
    <property type="match status" value="1"/>
</dbReference>
<dbReference type="GO" id="GO:0016251">
    <property type="term" value="F:RNA polymerase II general transcription initiation factor activity"/>
    <property type="evidence" value="ECO:0007669"/>
    <property type="project" value="TreeGrafter"/>
</dbReference>
<name>A0A4C1U8T9_EUMVA</name>
<feature type="region of interest" description="Disordered" evidence="7">
    <location>
        <begin position="185"/>
        <end position="209"/>
    </location>
</feature>
<dbReference type="CDD" id="cd08047">
    <property type="entry name" value="TAF7"/>
    <property type="match status" value="1"/>
</dbReference>
<keyword evidence="9" id="KW-0648">Protein biosynthesis</keyword>
<organism evidence="9 10">
    <name type="scientific">Eumeta variegata</name>
    <name type="common">Bagworm moth</name>
    <name type="synonym">Eumeta japonica</name>
    <dbReference type="NCBI Taxonomy" id="151549"/>
    <lineage>
        <taxon>Eukaryota</taxon>
        <taxon>Metazoa</taxon>
        <taxon>Ecdysozoa</taxon>
        <taxon>Arthropoda</taxon>
        <taxon>Hexapoda</taxon>
        <taxon>Insecta</taxon>
        <taxon>Pterygota</taxon>
        <taxon>Neoptera</taxon>
        <taxon>Endopterygota</taxon>
        <taxon>Lepidoptera</taxon>
        <taxon>Glossata</taxon>
        <taxon>Ditrysia</taxon>
        <taxon>Tineoidea</taxon>
        <taxon>Psychidae</taxon>
        <taxon>Oiketicinae</taxon>
        <taxon>Eumeta</taxon>
    </lineage>
</organism>
<feature type="compositionally biased region" description="Polar residues" evidence="7">
    <location>
        <begin position="190"/>
        <end position="199"/>
    </location>
</feature>
<feature type="compositionally biased region" description="Basic and acidic residues" evidence="7">
    <location>
        <begin position="200"/>
        <end position="209"/>
    </location>
</feature>
<evidence type="ECO:0000256" key="6">
    <source>
        <dbReference type="SAM" id="Coils"/>
    </source>
</evidence>
<comment type="caution">
    <text evidence="9">The sequence shown here is derived from an EMBL/GenBank/DDBJ whole genome shotgun (WGS) entry which is preliminary data.</text>
</comment>
<feature type="domain" description="TAFII55 protein conserved region" evidence="8">
    <location>
        <begin position="14"/>
        <end position="175"/>
    </location>
</feature>
<evidence type="ECO:0000256" key="5">
    <source>
        <dbReference type="ARBA" id="ARBA00023242"/>
    </source>
</evidence>
<dbReference type="STRING" id="151549.A0A4C1U8T9"/>
<dbReference type="SMART" id="SM01370">
    <property type="entry name" value="TAFII55_N"/>
    <property type="match status" value="1"/>
</dbReference>
<feature type="coiled-coil region" evidence="6">
    <location>
        <begin position="342"/>
        <end position="376"/>
    </location>
</feature>
<dbReference type="GO" id="GO:0051123">
    <property type="term" value="P:RNA polymerase II preinitiation complex assembly"/>
    <property type="evidence" value="ECO:0007669"/>
    <property type="project" value="TreeGrafter"/>
</dbReference>
<evidence type="ECO:0000313" key="9">
    <source>
        <dbReference type="EMBL" id="GBP22782.1"/>
    </source>
</evidence>
<keyword evidence="3" id="KW-0805">Transcription regulation</keyword>
<dbReference type="PANTHER" id="PTHR12228:SF0">
    <property type="entry name" value="TATA-BOX BINDING PROTEIN ASSOCIATED FACTOR 7"/>
    <property type="match status" value="1"/>
</dbReference>
<evidence type="ECO:0000256" key="1">
    <source>
        <dbReference type="ARBA" id="ARBA00004123"/>
    </source>
</evidence>
<keyword evidence="4" id="KW-0804">Transcription</keyword>
<dbReference type="PANTHER" id="PTHR12228">
    <property type="entry name" value="TRANSCRIPTION INITIATION FACTOR TFIID 55 KD SUBUNIT-RELATED"/>
    <property type="match status" value="1"/>
</dbReference>
<evidence type="ECO:0000256" key="3">
    <source>
        <dbReference type="ARBA" id="ARBA00023015"/>
    </source>
</evidence>
<proteinExistence type="inferred from homology"/>
<keyword evidence="6" id="KW-0175">Coiled coil</keyword>
<evidence type="ECO:0000259" key="8">
    <source>
        <dbReference type="SMART" id="SM01370"/>
    </source>
</evidence>
<keyword evidence="10" id="KW-1185">Reference proteome</keyword>
<comment type="subcellular location">
    <subcellularLocation>
        <location evidence="1">Nucleus</location>
    </subcellularLocation>
</comment>
<dbReference type="GO" id="GO:0003743">
    <property type="term" value="F:translation initiation factor activity"/>
    <property type="evidence" value="ECO:0007669"/>
    <property type="project" value="UniProtKB-KW"/>
</dbReference>
<comment type="similarity">
    <text evidence="2">Belongs to the TAF7 family.</text>
</comment>
<feature type="compositionally biased region" description="Polar residues" evidence="7">
    <location>
        <begin position="302"/>
        <end position="327"/>
    </location>
</feature>
<protein>
    <submittedName>
        <fullName evidence="9">Transcription initiation factor TFIID subunit 7</fullName>
    </submittedName>
</protein>
<dbReference type="Proteomes" id="UP000299102">
    <property type="component" value="Unassembled WGS sequence"/>
</dbReference>
<sequence length="413" mass="47670">MNKERRDFDYPVELESQFVLRLPEEPSKVLRELLQSGDSLKNRLAIQIDNDMRHGEVRFDHWLMHAKIVDLPTIVESLKTIDNKSFYKTADICQMMICKEEPDQPSVEEETPIKNKKKDPYKVDKKFLWPHGITPPTKNVRKRRFRKTLKKKYVEAPEIEKELKRLLRVDHEADSFTWEVIKEEEEPISKTETPVSTNSKPEKSKVKPERNVKMETLLDTTNAESSNVVDIFGEAVSDSDLDDDNINVDMEDSHFSAYDSRLSDSNSMHGTGDSKDGRLPTQFRPDMFRSSHSKYGGIDSQGALTSASHSRSVTPASQSMISKSGGLSSEEDSEYQPTTITKESITLGMEQLSAELEELEQRRQRTQHEISGMENLALKQRFQETLQNIIQEIMYKKMKYQDLQNLQQQTDDM</sequence>
<feature type="region of interest" description="Disordered" evidence="7">
    <location>
        <begin position="257"/>
        <end position="337"/>
    </location>
</feature>
<reference evidence="9 10" key="1">
    <citation type="journal article" date="2019" name="Commun. Biol.">
        <title>The bagworm genome reveals a unique fibroin gene that provides high tensile strength.</title>
        <authorList>
            <person name="Kono N."/>
            <person name="Nakamura H."/>
            <person name="Ohtoshi R."/>
            <person name="Tomita M."/>
            <person name="Numata K."/>
            <person name="Arakawa K."/>
        </authorList>
    </citation>
    <scope>NUCLEOTIDE SEQUENCE [LARGE SCALE GENOMIC DNA]</scope>
</reference>
<evidence type="ECO:0000313" key="10">
    <source>
        <dbReference type="Proteomes" id="UP000299102"/>
    </source>
</evidence>
<dbReference type="GO" id="GO:0005669">
    <property type="term" value="C:transcription factor TFIID complex"/>
    <property type="evidence" value="ECO:0007669"/>
    <property type="project" value="InterPro"/>
</dbReference>
<keyword evidence="9" id="KW-0396">Initiation factor</keyword>
<evidence type="ECO:0000256" key="4">
    <source>
        <dbReference type="ARBA" id="ARBA00023163"/>
    </source>
</evidence>
<dbReference type="EMBL" id="BGZK01000143">
    <property type="protein sequence ID" value="GBP22782.1"/>
    <property type="molecule type" value="Genomic_DNA"/>
</dbReference>
<evidence type="ECO:0000256" key="2">
    <source>
        <dbReference type="ARBA" id="ARBA00009368"/>
    </source>
</evidence>
<evidence type="ECO:0000256" key="7">
    <source>
        <dbReference type="SAM" id="MobiDB-lite"/>
    </source>
</evidence>
<dbReference type="InterPro" id="IPR006751">
    <property type="entry name" value="TAFII55_prot_cons_reg"/>
</dbReference>
<dbReference type="AlphaFoldDB" id="A0A4C1U8T9"/>